<feature type="compositionally biased region" description="Basic residues" evidence="1">
    <location>
        <begin position="374"/>
        <end position="383"/>
    </location>
</feature>
<evidence type="ECO:0000256" key="1">
    <source>
        <dbReference type="SAM" id="MobiDB-lite"/>
    </source>
</evidence>
<name>A0A485K8I8_9STRA</name>
<dbReference type="OrthoDB" id="185175at2759"/>
<organism evidence="4 5">
    <name type="scientific">Aphanomyces stellatus</name>
    <dbReference type="NCBI Taxonomy" id="120398"/>
    <lineage>
        <taxon>Eukaryota</taxon>
        <taxon>Sar</taxon>
        <taxon>Stramenopiles</taxon>
        <taxon>Oomycota</taxon>
        <taxon>Saprolegniomycetes</taxon>
        <taxon>Saprolegniales</taxon>
        <taxon>Verrucalvaceae</taxon>
        <taxon>Aphanomyces</taxon>
    </lineage>
</organism>
<gene>
    <name evidence="4" type="primary">Aste57867_1721</name>
    <name evidence="3" type="ORF">As57867_001719</name>
    <name evidence="4" type="ORF">ASTE57867_1721</name>
</gene>
<sequence length="661" mass="73449">MGHSISKAVQQKGKKPKNASWSGWIYIMKNGLLQTAWKRRFCRVANEKLYYFSGDSPSKGSKGWVSLADMIAMVHLPFRRDPDATTPQRVPFLMLMSSSSFLVAFESEAEKDAFSDHLSDAHRIPVMPIVTEDWSIVQLDTRKQPGQAFVRYFLVFVGSGDLLFFTDATAMELACRVRMLEMKNVLVVYDAAGGNGVVLSPRARAAAAAKVDGPTMDIVMEDRTIRLEFDALTQYEKWRDLLVDALAGDFTGTRFQQRQVIATRRKLYQRQQKMDDLKKKRKTKKGGGAYRHTLHEEWSRSDDNAYGGRATDVMSRTSSAVDASEWSAVSSEYAHEASDDMVSTTTKKKKKKKKERVAADESSDAATTDGGKGATKKKKKKAVARHDDTEWSHVEAIDMDATTNHHVPAAQPRDPPKANNAAHQVQVAPVAESSTTKKPPRVRVDLFASSPIAAQPSVAPPNAPSTDAFEAKRQSLLARLTDPLPPPPRPVLPPPLSTYEAKRQSLLARLGAAPPPASDYSSLSPKIQVPVSSLSFHSTNVLSMDSRPRRTSTTSKKEGMQVDLQKRHEMLRRDFMSLQATMGNGGQSKRLQRQIEACARAIDTLGALAMYPPPEEPSVPPILDLQRLQAQHGPLEVKGNWFTTEPRGGRRVRHWQRRVPT</sequence>
<dbReference type="InterPro" id="IPR011993">
    <property type="entry name" value="PH-like_dom_sf"/>
</dbReference>
<dbReference type="EMBL" id="VJMH01000152">
    <property type="protein sequence ID" value="KAF0718397.1"/>
    <property type="molecule type" value="Genomic_DNA"/>
</dbReference>
<dbReference type="SMART" id="SM00233">
    <property type="entry name" value="PH"/>
    <property type="match status" value="2"/>
</dbReference>
<dbReference type="Gene3D" id="2.30.29.30">
    <property type="entry name" value="Pleckstrin-homology domain (PH domain)/Phosphotyrosine-binding domain (PTB)"/>
    <property type="match status" value="1"/>
</dbReference>
<evidence type="ECO:0000313" key="3">
    <source>
        <dbReference type="EMBL" id="KAF0718397.1"/>
    </source>
</evidence>
<protein>
    <submittedName>
        <fullName evidence="4">Aste57867_1721 protein</fullName>
    </submittedName>
</protein>
<proteinExistence type="predicted"/>
<dbReference type="SUPFAM" id="SSF50729">
    <property type="entry name" value="PH domain-like"/>
    <property type="match status" value="1"/>
</dbReference>
<reference evidence="3" key="2">
    <citation type="submission" date="2019-06" db="EMBL/GenBank/DDBJ databases">
        <title>Genomics analysis of Aphanomyces spp. identifies a new class of oomycete effector associated with host adaptation.</title>
        <authorList>
            <person name="Gaulin E."/>
        </authorList>
    </citation>
    <scope>NUCLEOTIDE SEQUENCE</scope>
    <source>
        <strain evidence="3">CBS 578.67</strain>
    </source>
</reference>
<feature type="compositionally biased region" description="Basic and acidic residues" evidence="1">
    <location>
        <begin position="384"/>
        <end position="396"/>
    </location>
</feature>
<dbReference type="Pfam" id="PF00169">
    <property type="entry name" value="PH"/>
    <property type="match status" value="1"/>
</dbReference>
<dbReference type="EMBL" id="CAADRA010000152">
    <property type="protein sequence ID" value="VFT78932.1"/>
    <property type="molecule type" value="Genomic_DNA"/>
</dbReference>
<reference evidence="4 5" key="1">
    <citation type="submission" date="2019-03" db="EMBL/GenBank/DDBJ databases">
        <authorList>
            <person name="Gaulin E."/>
            <person name="Dumas B."/>
        </authorList>
    </citation>
    <scope>NUCLEOTIDE SEQUENCE [LARGE SCALE GENOMIC DNA]</scope>
    <source>
        <strain evidence="4">CBS 568.67</strain>
    </source>
</reference>
<dbReference type="InterPro" id="IPR001849">
    <property type="entry name" value="PH_domain"/>
</dbReference>
<evidence type="ECO:0000313" key="4">
    <source>
        <dbReference type="EMBL" id="VFT78932.1"/>
    </source>
</evidence>
<evidence type="ECO:0000259" key="2">
    <source>
        <dbReference type="PROSITE" id="PS50003"/>
    </source>
</evidence>
<dbReference type="AlphaFoldDB" id="A0A485K8I8"/>
<feature type="region of interest" description="Disordered" evidence="1">
    <location>
        <begin position="332"/>
        <end position="440"/>
    </location>
</feature>
<dbReference type="PROSITE" id="PS50003">
    <property type="entry name" value="PH_DOMAIN"/>
    <property type="match status" value="1"/>
</dbReference>
<keyword evidence="5" id="KW-1185">Reference proteome</keyword>
<dbReference type="Proteomes" id="UP000332933">
    <property type="component" value="Unassembled WGS sequence"/>
</dbReference>
<accession>A0A485K8I8</accession>
<evidence type="ECO:0000313" key="5">
    <source>
        <dbReference type="Proteomes" id="UP000332933"/>
    </source>
</evidence>
<feature type="domain" description="PH" evidence="2">
    <location>
        <begin position="18"/>
        <end position="123"/>
    </location>
</feature>
<feature type="region of interest" description="Disordered" evidence="1">
    <location>
        <begin position="271"/>
        <end position="296"/>
    </location>
</feature>
<feature type="compositionally biased region" description="Basic residues" evidence="1">
    <location>
        <begin position="346"/>
        <end position="355"/>
    </location>
</feature>